<dbReference type="Proteomes" id="UP001058739">
    <property type="component" value="Chromosome 02"/>
</dbReference>
<dbReference type="PANTHER" id="PTHR30537">
    <property type="entry name" value="HTH-TYPE TRANSCRIPTIONAL REGULATOR"/>
    <property type="match status" value="1"/>
</dbReference>
<reference evidence="6" key="1">
    <citation type="submission" date="2022-06" db="EMBL/GenBank/DDBJ databases">
        <title>Complete Genome Sequence of Deoxynivalenol-bioadsorption Ochrobactrum pseudintermedium ASAG-D25.</title>
        <authorList>
            <person name="Wang N."/>
        </authorList>
    </citation>
    <scope>NUCLEOTIDE SEQUENCE</scope>
    <source>
        <strain evidence="6">ASAG-D25</strain>
    </source>
</reference>
<protein>
    <submittedName>
        <fullName evidence="6">LysR family transcriptional regulator</fullName>
    </submittedName>
</protein>
<feature type="domain" description="HTH lysR-type" evidence="5">
    <location>
        <begin position="1"/>
        <end position="59"/>
    </location>
</feature>
<dbReference type="PROSITE" id="PS50931">
    <property type="entry name" value="HTH_LYSR"/>
    <property type="match status" value="1"/>
</dbReference>
<dbReference type="InterPro" id="IPR036388">
    <property type="entry name" value="WH-like_DNA-bd_sf"/>
</dbReference>
<evidence type="ECO:0000256" key="1">
    <source>
        <dbReference type="ARBA" id="ARBA00009437"/>
    </source>
</evidence>
<dbReference type="EMBL" id="CP099968">
    <property type="protein sequence ID" value="UWL61875.1"/>
    <property type="molecule type" value="Genomic_DNA"/>
</dbReference>
<dbReference type="CDD" id="cd08422">
    <property type="entry name" value="PBP2_CrgA_like"/>
    <property type="match status" value="1"/>
</dbReference>
<sequence>MSEMDDLRSFVEVMRGGGYSRAARQLGLSKSIISRRIARLEAGLGTRLLDRTTRGMSPTDAGSELWVRAERILADYEEARDVVAKRGGGIVGPLRLAAPLAFGLRHIAPIVTDMAALHPGLELDVSYSDKFVDLIEERFDAAIRIGNLRDSSLVARRLAPARSVIVASPDYLDRKGRPKVPRDLSEHECLEYFGRMASEWRFRDGERWLTVRVKGRLRSDNGDAILHWAVAGLGVANLPGFLVADAIEAGRLEVLLPSFPGPEYAIHVLRPPGAYVPGKVRLLIDFLVERLGRPPS</sequence>
<gene>
    <name evidence="6" type="ORF">NIK97_18535</name>
</gene>
<accession>A0ABY5UJD9</accession>
<dbReference type="RefSeq" id="WP_119039580.1">
    <property type="nucleotide sequence ID" value="NZ_CP099968.1"/>
</dbReference>
<evidence type="ECO:0000313" key="7">
    <source>
        <dbReference type="Proteomes" id="UP001058739"/>
    </source>
</evidence>
<evidence type="ECO:0000313" key="6">
    <source>
        <dbReference type="EMBL" id="UWL61875.1"/>
    </source>
</evidence>
<evidence type="ECO:0000256" key="4">
    <source>
        <dbReference type="ARBA" id="ARBA00023163"/>
    </source>
</evidence>
<dbReference type="InterPro" id="IPR000847">
    <property type="entry name" value="LysR_HTH_N"/>
</dbReference>
<dbReference type="Pfam" id="PF03466">
    <property type="entry name" value="LysR_substrate"/>
    <property type="match status" value="1"/>
</dbReference>
<dbReference type="PANTHER" id="PTHR30537:SF5">
    <property type="entry name" value="HTH-TYPE TRANSCRIPTIONAL ACTIVATOR TTDR-RELATED"/>
    <property type="match status" value="1"/>
</dbReference>
<dbReference type="SUPFAM" id="SSF53850">
    <property type="entry name" value="Periplasmic binding protein-like II"/>
    <property type="match status" value="1"/>
</dbReference>
<dbReference type="InterPro" id="IPR005119">
    <property type="entry name" value="LysR_subst-bd"/>
</dbReference>
<comment type="similarity">
    <text evidence="1">Belongs to the LysR transcriptional regulatory family.</text>
</comment>
<dbReference type="SUPFAM" id="SSF46785">
    <property type="entry name" value="Winged helix' DNA-binding domain"/>
    <property type="match status" value="1"/>
</dbReference>
<proteinExistence type="inferred from homology"/>
<keyword evidence="4" id="KW-0804">Transcription</keyword>
<name>A0ABY5UJD9_9HYPH</name>
<evidence type="ECO:0000259" key="5">
    <source>
        <dbReference type="PROSITE" id="PS50931"/>
    </source>
</evidence>
<keyword evidence="3" id="KW-0238">DNA-binding</keyword>
<dbReference type="Pfam" id="PF00126">
    <property type="entry name" value="HTH_1"/>
    <property type="match status" value="1"/>
</dbReference>
<dbReference type="InterPro" id="IPR058163">
    <property type="entry name" value="LysR-type_TF_proteobact-type"/>
</dbReference>
<dbReference type="PRINTS" id="PR00039">
    <property type="entry name" value="HTHLYSR"/>
</dbReference>
<dbReference type="Gene3D" id="3.40.190.290">
    <property type="match status" value="1"/>
</dbReference>
<dbReference type="Gene3D" id="1.10.10.10">
    <property type="entry name" value="Winged helix-like DNA-binding domain superfamily/Winged helix DNA-binding domain"/>
    <property type="match status" value="1"/>
</dbReference>
<dbReference type="InterPro" id="IPR036390">
    <property type="entry name" value="WH_DNA-bd_sf"/>
</dbReference>
<keyword evidence="2" id="KW-0805">Transcription regulation</keyword>
<evidence type="ECO:0000256" key="3">
    <source>
        <dbReference type="ARBA" id="ARBA00023125"/>
    </source>
</evidence>
<keyword evidence="7" id="KW-1185">Reference proteome</keyword>
<evidence type="ECO:0000256" key="2">
    <source>
        <dbReference type="ARBA" id="ARBA00023015"/>
    </source>
</evidence>
<organism evidence="6 7">
    <name type="scientific">Brucella pseudintermedia</name>
    <dbReference type="NCBI Taxonomy" id="370111"/>
    <lineage>
        <taxon>Bacteria</taxon>
        <taxon>Pseudomonadati</taxon>
        <taxon>Pseudomonadota</taxon>
        <taxon>Alphaproteobacteria</taxon>
        <taxon>Hyphomicrobiales</taxon>
        <taxon>Brucellaceae</taxon>
        <taxon>Brucella/Ochrobactrum group</taxon>
        <taxon>Brucella</taxon>
    </lineage>
</organism>